<evidence type="ECO:0000256" key="13">
    <source>
        <dbReference type="ARBA" id="ARBA00023125"/>
    </source>
</evidence>
<dbReference type="Pfam" id="PF00271">
    <property type="entry name" value="Helicase_C"/>
    <property type="match status" value="1"/>
</dbReference>
<reference evidence="28" key="1">
    <citation type="submission" date="2019-08" db="EMBL/GenBank/DDBJ databases">
        <title>The genome of the North American firefly Photinus pyralis.</title>
        <authorList>
            <consortium name="Photinus pyralis genome working group"/>
            <person name="Fallon T.R."/>
            <person name="Sander Lower S.E."/>
            <person name="Weng J.-K."/>
        </authorList>
    </citation>
    <scope>NUCLEOTIDE SEQUENCE</scope>
    <source>
        <strain evidence="28">TRF0915ILg1</strain>
        <tissue evidence="28">Whole body</tissue>
    </source>
</reference>
<dbReference type="Gene3D" id="3.40.50.300">
    <property type="entry name" value="P-loop containing nucleotide triphosphate hydrolases"/>
    <property type="match status" value="2"/>
</dbReference>
<dbReference type="GO" id="GO:0006260">
    <property type="term" value="P:DNA replication"/>
    <property type="evidence" value="ECO:0007669"/>
    <property type="project" value="InterPro"/>
</dbReference>
<dbReference type="FunFam" id="1.10.10.1460:FF:000001">
    <property type="entry name" value="DNA replication regulator Sld2"/>
    <property type="match status" value="1"/>
</dbReference>
<comment type="catalytic activity">
    <reaction evidence="18">
        <text>ATP + H2O = ADP + phosphate + H(+)</text>
        <dbReference type="Rhea" id="RHEA:13065"/>
        <dbReference type="ChEBI" id="CHEBI:15377"/>
        <dbReference type="ChEBI" id="CHEBI:15378"/>
        <dbReference type="ChEBI" id="CHEBI:30616"/>
        <dbReference type="ChEBI" id="CHEBI:43474"/>
        <dbReference type="ChEBI" id="CHEBI:456216"/>
    </reaction>
</comment>
<protein>
    <recommendedName>
        <fullName evidence="19">ATP-dependent DNA helicase Q4</fullName>
        <ecNumber evidence="17">5.6.2.4</ecNumber>
    </recommendedName>
    <alternativeName>
        <fullName evidence="20">DNA 3'-5' helicase RecQ4</fullName>
    </alternativeName>
    <alternativeName>
        <fullName evidence="21">DNA helicase, RecQ-like type 4</fullName>
    </alternativeName>
    <alternativeName>
        <fullName evidence="22">RecQ protein-like 4</fullName>
    </alternativeName>
</protein>
<proteinExistence type="inferred from homology"/>
<dbReference type="InterPro" id="IPR021110">
    <property type="entry name" value="DNA_rep_checkpnt_protein"/>
</dbReference>
<dbReference type="PANTHER" id="PTHR13710:SF108">
    <property type="entry name" value="ATP-DEPENDENT DNA HELICASE Q4"/>
    <property type="match status" value="1"/>
</dbReference>
<feature type="compositionally biased region" description="Basic and acidic residues" evidence="24">
    <location>
        <begin position="127"/>
        <end position="136"/>
    </location>
</feature>
<dbReference type="EMBL" id="VTPC01003965">
    <property type="protein sequence ID" value="KAF2897712.1"/>
    <property type="molecule type" value="Genomic_DNA"/>
</dbReference>
<dbReference type="GO" id="GO:0005694">
    <property type="term" value="C:chromosome"/>
    <property type="evidence" value="ECO:0007669"/>
    <property type="project" value="TreeGrafter"/>
</dbReference>
<dbReference type="CDD" id="cd18018">
    <property type="entry name" value="DEXHc_RecQ4-like"/>
    <property type="match status" value="1"/>
</dbReference>
<dbReference type="GO" id="GO:0005524">
    <property type="term" value="F:ATP binding"/>
    <property type="evidence" value="ECO:0007669"/>
    <property type="project" value="UniProtKB-KW"/>
</dbReference>
<evidence type="ECO:0000256" key="15">
    <source>
        <dbReference type="ARBA" id="ARBA00023242"/>
    </source>
</evidence>
<feature type="region of interest" description="Disordered" evidence="24">
    <location>
        <begin position="393"/>
        <end position="431"/>
    </location>
</feature>
<name>A0A8K0D7K1_IGNLU</name>
<dbReference type="CDD" id="cd22289">
    <property type="entry name" value="RecQL4_SLD2_NTD"/>
    <property type="match status" value="1"/>
</dbReference>
<dbReference type="PROSITE" id="PS51192">
    <property type="entry name" value="HELICASE_ATP_BIND_1"/>
    <property type="match status" value="1"/>
</dbReference>
<feature type="domain" description="CCHC-type" evidence="25">
    <location>
        <begin position="589"/>
        <end position="604"/>
    </location>
</feature>
<dbReference type="SMART" id="SM00490">
    <property type="entry name" value="HELICc"/>
    <property type="match status" value="1"/>
</dbReference>
<keyword evidence="8" id="KW-0547">Nucleotide-binding</keyword>
<dbReference type="PANTHER" id="PTHR13710">
    <property type="entry name" value="DNA HELICASE RECQ FAMILY MEMBER"/>
    <property type="match status" value="1"/>
</dbReference>
<evidence type="ECO:0000259" key="26">
    <source>
        <dbReference type="PROSITE" id="PS51192"/>
    </source>
</evidence>
<evidence type="ECO:0000256" key="21">
    <source>
        <dbReference type="ARBA" id="ARBA00078242"/>
    </source>
</evidence>
<feature type="region of interest" description="Disordered" evidence="24">
    <location>
        <begin position="73"/>
        <end position="138"/>
    </location>
</feature>
<evidence type="ECO:0000256" key="9">
    <source>
        <dbReference type="ARBA" id="ARBA00022801"/>
    </source>
</evidence>
<keyword evidence="23" id="KW-0863">Zinc-finger</keyword>
<evidence type="ECO:0000256" key="11">
    <source>
        <dbReference type="ARBA" id="ARBA00022833"/>
    </source>
</evidence>
<evidence type="ECO:0000256" key="4">
    <source>
        <dbReference type="ARBA" id="ARBA00005446"/>
    </source>
</evidence>
<dbReference type="Gene3D" id="4.10.60.10">
    <property type="entry name" value="Zinc finger, CCHC-type"/>
    <property type="match status" value="1"/>
</dbReference>
<evidence type="ECO:0000313" key="28">
    <source>
        <dbReference type="EMBL" id="KAF2897712.1"/>
    </source>
</evidence>
<evidence type="ECO:0000256" key="17">
    <source>
        <dbReference type="ARBA" id="ARBA00034808"/>
    </source>
</evidence>
<evidence type="ECO:0000256" key="3">
    <source>
        <dbReference type="ARBA" id="ARBA00004496"/>
    </source>
</evidence>
<evidence type="ECO:0000256" key="20">
    <source>
        <dbReference type="ARBA" id="ARBA00076756"/>
    </source>
</evidence>
<evidence type="ECO:0000256" key="22">
    <source>
        <dbReference type="ARBA" id="ARBA00084018"/>
    </source>
</evidence>
<feature type="region of interest" description="Disordered" evidence="24">
    <location>
        <begin position="159"/>
        <end position="179"/>
    </location>
</feature>
<evidence type="ECO:0000256" key="8">
    <source>
        <dbReference type="ARBA" id="ARBA00022741"/>
    </source>
</evidence>
<evidence type="ECO:0000313" key="29">
    <source>
        <dbReference type="Proteomes" id="UP000801492"/>
    </source>
</evidence>
<evidence type="ECO:0000256" key="12">
    <source>
        <dbReference type="ARBA" id="ARBA00022840"/>
    </source>
</evidence>
<sequence>MELLQDPEFRVTYDKCKYKVKMWEHQFKKKNGRPPSKLDIREANKEVRNAYKTYYRLKMSILEGSLLNTEGFDINENQDDNTNTQHSIPAETPVNEVIDSPNVSLDISNANINSDDTWGTHLNNKPNNKDESKSEKPNINLSFSQKLFAASKSSKRLPRKSLSFNRKKSDVDSSKPQFLSQPDTVSVAMENPQEILTETTKVVENIFSRNGSIKTVVPTPTVLSQPVNIIQQAISNNYNCKPLRTLDAGWIQRNTQNDSLNDDVSSSYNSSKENNLNRANEDYDSEDIIGNSDDEQDNSCDLYQIAKKRKITDSLVSQDTKNQDLSVTSVITNDGKQDMFACQNVLITVDTQQKRLDFSNIFTEKQSNKTEINNQNVNKEVTEESSDIYDFKSETKKVKSKTSSSKQTSDRKKSSSNKQKSSRKLHGNKVINYAESENSCSAGTNASETKIEVENKRSLEKKNSQIEHSSLQAYELEYSVKPRVVRAPRVKNLKQVIRKAKINESKDKIEDDKDCVKQQRTGDKLKQKMEAGTLNDNYVQINLKKKIYVRGKSNKSFSKYKKQMWKNKKKALYGPDMDMSGCDGGILTCFNCGQAGHFARHCKKAKGDSLLPMDEEEEERCPHPTLEEANKMARESALACRKSSQTINKDLEKDDKDAEDDLLEKSDLDSEENDFFDDDDDADLLAETERLEQEIAKVDVQRYVDLTTYVKPYYDLKEDGNVIETPKEVFDALHKFGHNTFRDGQELAVMRILSGKSTLVTLSTGSGKSLCYQLPAYLYSQREPCISLIISPLVSLMEDQVTGIPGFLKAACLHTNQTKVQRSKVIDALNSGNLHILLVSPEAVVAGEKSSGFGSLLRKLPPVAFACIDEAHCVSQWSHNFRPSYLKICRVLKERLGIHIILGLTATATRVTTDSIIQHISIPDGRNGIISNVPLPDNLRLTVSRDANRDQALLALLLSETFSQFKSIIVYCIRREECQRVATFLRTSLQNRSESRKRKRFSLEAEAYHAGLSSSRRKSIQKAFMSGELRIVVATVAFGMGINKSDIRAVIHYNMPKSFESYVQEVGRAGRDGLLAHCHLFLDSQGRDENELRRHSYANSTDRHVIRKLLQRCFIPCSCTTTCPRHEVGFSTEATVQALDIPEENIETLLCYLELHKNQYIELLSHAYVTCKIISYGGANDIRKAAQNCPPLAMALALYQKEDMLQNIFEFPVIEVASVMGWDSGICKHTLKNLEWISENNQPKRSKLSVQFSNLGFHLLAPGNLTDSALDEALDNLHERVKEEEKTSLMQLHALHTTLTSVAVSNFKMCLTEEISEKEKLLKSKIREYFESSKPLELFCSEIETKAANEEQIIKDVRSLVCMYRENTFTGRAVARIFYGIQSPNYPAVIWGKCKFWRAHLDTDFNAICQIATKEILRMK</sequence>
<keyword evidence="7" id="KW-0479">Metal-binding</keyword>
<dbReference type="NCBIfam" id="TIGR00614">
    <property type="entry name" value="recQ_fam"/>
    <property type="match status" value="1"/>
</dbReference>
<dbReference type="GO" id="GO:0008270">
    <property type="term" value="F:zinc ion binding"/>
    <property type="evidence" value="ECO:0007669"/>
    <property type="project" value="UniProtKB-KW"/>
</dbReference>
<dbReference type="GO" id="GO:0005634">
    <property type="term" value="C:nucleus"/>
    <property type="evidence" value="ECO:0007669"/>
    <property type="project" value="UniProtKB-SubCell"/>
</dbReference>
<dbReference type="GO" id="GO:0043138">
    <property type="term" value="F:3'-5' DNA helicase activity"/>
    <property type="evidence" value="ECO:0007669"/>
    <property type="project" value="UniProtKB-EC"/>
</dbReference>
<dbReference type="PROSITE" id="PS51194">
    <property type="entry name" value="HELICASE_CTER"/>
    <property type="match status" value="1"/>
</dbReference>
<dbReference type="InterPro" id="IPR011545">
    <property type="entry name" value="DEAD/DEAH_box_helicase_dom"/>
</dbReference>
<dbReference type="GO" id="GO:0009378">
    <property type="term" value="F:four-way junction helicase activity"/>
    <property type="evidence" value="ECO:0007669"/>
    <property type="project" value="TreeGrafter"/>
</dbReference>
<comment type="subcellular location">
    <subcellularLocation>
        <location evidence="3">Cytoplasm</location>
    </subcellularLocation>
    <subcellularLocation>
        <location evidence="2">Nucleus</location>
    </subcellularLocation>
</comment>
<dbReference type="InterPro" id="IPR027417">
    <property type="entry name" value="P-loop_NTPase"/>
</dbReference>
<dbReference type="GO" id="GO:0000724">
    <property type="term" value="P:double-strand break repair via homologous recombination"/>
    <property type="evidence" value="ECO:0007669"/>
    <property type="project" value="TreeGrafter"/>
</dbReference>
<feature type="region of interest" description="Disordered" evidence="24">
    <location>
        <begin position="256"/>
        <end position="295"/>
    </location>
</feature>
<evidence type="ECO:0000256" key="5">
    <source>
        <dbReference type="ARBA" id="ARBA00022490"/>
    </source>
</evidence>
<keyword evidence="12" id="KW-0067">ATP-binding</keyword>
<evidence type="ECO:0000259" key="27">
    <source>
        <dbReference type="PROSITE" id="PS51194"/>
    </source>
</evidence>
<dbReference type="InterPro" id="IPR036875">
    <property type="entry name" value="Znf_CCHC_sf"/>
</dbReference>
<feature type="compositionally biased region" description="Acidic residues" evidence="24">
    <location>
        <begin position="282"/>
        <end position="295"/>
    </location>
</feature>
<dbReference type="Proteomes" id="UP000801492">
    <property type="component" value="Unassembled WGS sequence"/>
</dbReference>
<evidence type="ECO:0000256" key="24">
    <source>
        <dbReference type="SAM" id="MobiDB-lite"/>
    </source>
</evidence>
<keyword evidence="15" id="KW-0539">Nucleus</keyword>
<dbReference type="GO" id="GO:0005737">
    <property type="term" value="C:cytoplasm"/>
    <property type="evidence" value="ECO:0007669"/>
    <property type="project" value="UniProtKB-SubCell"/>
</dbReference>
<dbReference type="FunFam" id="3.40.50.300:FF:000772">
    <property type="entry name" value="ATP-dependent DNA helicase Q4"/>
    <property type="match status" value="1"/>
</dbReference>
<comment type="catalytic activity">
    <reaction evidence="16">
        <text>Couples ATP hydrolysis with the unwinding of duplex DNA by translocating in the 3'-5' direction.</text>
        <dbReference type="EC" id="5.6.2.4"/>
    </reaction>
</comment>
<feature type="domain" description="Helicase C-terminal" evidence="27">
    <location>
        <begin position="953"/>
        <end position="1115"/>
    </location>
</feature>
<evidence type="ECO:0000256" key="14">
    <source>
        <dbReference type="ARBA" id="ARBA00023235"/>
    </source>
</evidence>
<accession>A0A8K0D7K1</accession>
<keyword evidence="10" id="KW-0347">Helicase</keyword>
<dbReference type="PROSITE" id="PS50158">
    <property type="entry name" value="ZF_CCHC"/>
    <property type="match status" value="1"/>
</dbReference>
<evidence type="ECO:0000256" key="18">
    <source>
        <dbReference type="ARBA" id="ARBA00049360"/>
    </source>
</evidence>
<evidence type="ECO:0000259" key="25">
    <source>
        <dbReference type="PROSITE" id="PS50158"/>
    </source>
</evidence>
<dbReference type="SMART" id="SM00343">
    <property type="entry name" value="ZnF_C2HC"/>
    <property type="match status" value="1"/>
</dbReference>
<evidence type="ECO:0000256" key="23">
    <source>
        <dbReference type="PROSITE-ProRule" id="PRU00047"/>
    </source>
</evidence>
<dbReference type="Pfam" id="PF00098">
    <property type="entry name" value="zf-CCHC"/>
    <property type="match status" value="1"/>
</dbReference>
<keyword evidence="9" id="KW-0378">Hydrolase</keyword>
<feature type="domain" description="Helicase ATP-binding" evidence="26">
    <location>
        <begin position="749"/>
        <end position="926"/>
    </location>
</feature>
<dbReference type="GO" id="GO:0016787">
    <property type="term" value="F:hydrolase activity"/>
    <property type="evidence" value="ECO:0007669"/>
    <property type="project" value="UniProtKB-KW"/>
</dbReference>
<feature type="compositionally biased region" description="Polar residues" evidence="24">
    <location>
        <begin position="256"/>
        <end position="278"/>
    </location>
</feature>
<keyword evidence="11" id="KW-0862">Zinc</keyword>
<dbReference type="GO" id="GO:0051276">
    <property type="term" value="P:chromosome organization"/>
    <property type="evidence" value="ECO:0007669"/>
    <property type="project" value="UniProtKB-ARBA"/>
</dbReference>
<evidence type="ECO:0000256" key="16">
    <source>
        <dbReference type="ARBA" id="ARBA00034617"/>
    </source>
</evidence>
<dbReference type="InterPro" id="IPR014001">
    <property type="entry name" value="Helicase_ATP-bd"/>
</dbReference>
<keyword evidence="5" id="KW-0963">Cytoplasm</keyword>
<dbReference type="OrthoDB" id="18781at2759"/>
<dbReference type="Gene3D" id="1.10.10.1460">
    <property type="match status" value="1"/>
</dbReference>
<evidence type="ECO:0000256" key="10">
    <source>
        <dbReference type="ARBA" id="ARBA00022806"/>
    </source>
</evidence>
<organism evidence="28 29">
    <name type="scientific">Ignelater luminosus</name>
    <name type="common">Cucubano</name>
    <name type="synonym">Pyrophorus luminosus</name>
    <dbReference type="NCBI Taxonomy" id="2038154"/>
    <lineage>
        <taxon>Eukaryota</taxon>
        <taxon>Metazoa</taxon>
        <taxon>Ecdysozoa</taxon>
        <taxon>Arthropoda</taxon>
        <taxon>Hexapoda</taxon>
        <taxon>Insecta</taxon>
        <taxon>Pterygota</taxon>
        <taxon>Neoptera</taxon>
        <taxon>Endopterygota</taxon>
        <taxon>Coleoptera</taxon>
        <taxon>Polyphaga</taxon>
        <taxon>Elateriformia</taxon>
        <taxon>Elateroidea</taxon>
        <taxon>Elateridae</taxon>
        <taxon>Agrypninae</taxon>
        <taxon>Pyrophorini</taxon>
        <taxon>Ignelater</taxon>
    </lineage>
</organism>
<dbReference type="Pfam" id="PF00270">
    <property type="entry name" value="DEAD"/>
    <property type="match status" value="1"/>
</dbReference>
<dbReference type="GO" id="GO:0003677">
    <property type="term" value="F:DNA binding"/>
    <property type="evidence" value="ECO:0007669"/>
    <property type="project" value="UniProtKB-KW"/>
</dbReference>
<dbReference type="SMART" id="SM00487">
    <property type="entry name" value="DEXDc"/>
    <property type="match status" value="1"/>
</dbReference>
<evidence type="ECO:0000256" key="2">
    <source>
        <dbReference type="ARBA" id="ARBA00004123"/>
    </source>
</evidence>
<comment type="caution">
    <text evidence="28">The sequence shown here is derived from an EMBL/GenBank/DDBJ whole genome shotgun (WGS) entry which is preliminary data.</text>
</comment>
<keyword evidence="13" id="KW-0238">DNA-binding</keyword>
<dbReference type="Pfam" id="PF11719">
    <property type="entry name" value="Drc1-Sld2"/>
    <property type="match status" value="1"/>
</dbReference>
<gene>
    <name evidence="28" type="ORF">ILUMI_08467</name>
</gene>
<comment type="similarity">
    <text evidence="4">Belongs to the helicase family. RecQ subfamily.</text>
</comment>
<dbReference type="InterPro" id="IPR001878">
    <property type="entry name" value="Znf_CCHC"/>
</dbReference>
<keyword evidence="6" id="KW-0597">Phosphoprotein</keyword>
<comment type="cofactor">
    <cofactor evidence="1">
        <name>Zn(2+)</name>
        <dbReference type="ChEBI" id="CHEBI:29105"/>
    </cofactor>
</comment>
<evidence type="ECO:0000256" key="1">
    <source>
        <dbReference type="ARBA" id="ARBA00001947"/>
    </source>
</evidence>
<keyword evidence="14" id="KW-0413">Isomerase</keyword>
<dbReference type="CDD" id="cd18794">
    <property type="entry name" value="SF2_C_RecQ"/>
    <property type="match status" value="1"/>
</dbReference>
<dbReference type="InterPro" id="IPR004589">
    <property type="entry name" value="DNA_helicase_ATP-dep_RecQ"/>
</dbReference>
<feature type="compositionally biased region" description="Polar residues" evidence="24">
    <location>
        <begin position="101"/>
        <end position="126"/>
    </location>
</feature>
<keyword evidence="29" id="KW-1185">Reference proteome</keyword>
<dbReference type="SUPFAM" id="SSF57756">
    <property type="entry name" value="Retrovirus zinc finger-like domains"/>
    <property type="match status" value="1"/>
</dbReference>
<evidence type="ECO:0000256" key="6">
    <source>
        <dbReference type="ARBA" id="ARBA00022553"/>
    </source>
</evidence>
<dbReference type="InterPro" id="IPR001650">
    <property type="entry name" value="Helicase_C-like"/>
</dbReference>
<dbReference type="EC" id="5.6.2.4" evidence="17"/>
<dbReference type="SUPFAM" id="SSF52540">
    <property type="entry name" value="P-loop containing nucleoside triphosphate hydrolases"/>
    <property type="match status" value="1"/>
</dbReference>
<evidence type="ECO:0000256" key="7">
    <source>
        <dbReference type="ARBA" id="ARBA00022723"/>
    </source>
</evidence>
<evidence type="ECO:0000256" key="19">
    <source>
        <dbReference type="ARBA" id="ARBA00074290"/>
    </source>
</evidence>